<evidence type="ECO:0000313" key="2">
    <source>
        <dbReference type="EMBL" id="KAF4595261.1"/>
    </source>
</evidence>
<sequence>MTWYHCPVHRRYHAISFLSSGKEQPLCGECAVVFFSRMDGKQWETVWTPSLDKDAIVTRSLDLIEFVDADEGNMLGLLQLMYPWQGPDPDDGDEEVTYPPEQRIDDVFDAIPMDDETYMELETELIFHPPLVSVLSGVVLLRFMTYQGVVAYQPCSKQADRLFEALNIVEDDVDPIFKQAREWSCAMQAHAYLSKEMRWVLATVYNFSCEMLRPEVKEKTLYWMRTWLMFWYDVFDRIAGSQLVGFEGVKAPEPDWFARPKRGTTRPVREELLQAPPQDMGSETMSDPVWKQQQQSLALVRGWLDSQTRVGRKMDPRAAVFKPRNESSSGYPRSMDSGYASCEPER</sequence>
<evidence type="ECO:0000256" key="1">
    <source>
        <dbReference type="SAM" id="MobiDB-lite"/>
    </source>
</evidence>
<organism evidence="2 3">
    <name type="scientific">Ophiocordyceps camponoti-floridani</name>
    <dbReference type="NCBI Taxonomy" id="2030778"/>
    <lineage>
        <taxon>Eukaryota</taxon>
        <taxon>Fungi</taxon>
        <taxon>Dikarya</taxon>
        <taxon>Ascomycota</taxon>
        <taxon>Pezizomycotina</taxon>
        <taxon>Sordariomycetes</taxon>
        <taxon>Hypocreomycetidae</taxon>
        <taxon>Hypocreales</taxon>
        <taxon>Ophiocordycipitaceae</taxon>
        <taxon>Ophiocordyceps</taxon>
    </lineage>
</organism>
<accession>A0A8H4VGW7</accession>
<dbReference type="OrthoDB" id="4864073at2759"/>
<name>A0A8H4VGW7_9HYPO</name>
<feature type="region of interest" description="Disordered" evidence="1">
    <location>
        <begin position="314"/>
        <end position="346"/>
    </location>
</feature>
<dbReference type="EMBL" id="JAACLJ010000001">
    <property type="protein sequence ID" value="KAF4595261.1"/>
    <property type="molecule type" value="Genomic_DNA"/>
</dbReference>
<reference evidence="2 3" key="1">
    <citation type="journal article" date="2020" name="G3 (Bethesda)">
        <title>Genetic Underpinnings of Host Manipulation by Ophiocordyceps as Revealed by Comparative Transcriptomics.</title>
        <authorList>
            <person name="Will I."/>
            <person name="Das B."/>
            <person name="Trinh T."/>
            <person name="Brachmann A."/>
            <person name="Ohm R.A."/>
            <person name="de Bekker C."/>
        </authorList>
    </citation>
    <scope>NUCLEOTIDE SEQUENCE [LARGE SCALE GENOMIC DNA]</scope>
    <source>
        <strain evidence="2 3">EC05</strain>
    </source>
</reference>
<protein>
    <submittedName>
        <fullName evidence="2">GTPase-activator protein for ras GTPase</fullName>
    </submittedName>
</protein>
<evidence type="ECO:0000313" key="3">
    <source>
        <dbReference type="Proteomes" id="UP000562929"/>
    </source>
</evidence>
<gene>
    <name evidence="2" type="ORF">GQ602_000874</name>
</gene>
<comment type="caution">
    <text evidence="2">The sequence shown here is derived from an EMBL/GenBank/DDBJ whole genome shotgun (WGS) entry which is preliminary data.</text>
</comment>
<keyword evidence="3" id="KW-1185">Reference proteome</keyword>
<dbReference type="AlphaFoldDB" id="A0A8H4VGW7"/>
<proteinExistence type="predicted"/>
<dbReference type="Proteomes" id="UP000562929">
    <property type="component" value="Unassembled WGS sequence"/>
</dbReference>